<evidence type="ECO:0000256" key="3">
    <source>
        <dbReference type="ARBA" id="ARBA00038487"/>
    </source>
</evidence>
<dbReference type="STRING" id="136037.A0A067REF1"/>
<dbReference type="GO" id="GO:0032874">
    <property type="term" value="P:positive regulation of stress-activated MAPK cascade"/>
    <property type="evidence" value="ECO:0007669"/>
    <property type="project" value="TreeGrafter"/>
</dbReference>
<dbReference type="InterPro" id="IPR015915">
    <property type="entry name" value="Kelch-typ_b-propeller"/>
</dbReference>
<dbReference type="PANTHER" id="PTHR46428">
    <property type="entry name" value="KELCH DOMAIN-CONTAINING PROTEIN 10"/>
    <property type="match status" value="1"/>
</dbReference>
<dbReference type="Pfam" id="PF01344">
    <property type="entry name" value="Kelch_1"/>
    <property type="match status" value="1"/>
</dbReference>
<sequence>MSNTKPTNNYTYTFRPFVFVKCDPKLVGDRFQVPKGRSGHRIVCDDKNLYSFGGYNPFLNDDAEIRNDPVWMENRPLFKELWKYNFASKIWQRLSCNGTIPNELASNTVVLKGGTMMIYGGTGYPFGTTCSNQLHICNLREDYKMKVVNVNGSCPPKLYGQAIVLDGLNLYTVGGTTGFDYTADIHRLDLRTGMWEEVYICTGRTWKEPQGRYRHELAFDGTRIYLLGGGTAEEVYGFQDIPAFNLLTGSWESLTTRCDPGASAPGFPAPRRCHGCVQMSDNEQQEMMVYICGGYNGTEIFRDVWRLELQSLQWTQMMKCHLPRAIYFHSAAVTPSGHMYSFGGITEENNSNRTADVNCAWMCIPKLTEMCWEAILYYNPSLHLLPKNQLLMCGLPLEFVNRID</sequence>
<dbReference type="EMBL" id="KK852556">
    <property type="protein sequence ID" value="KDR21423.1"/>
    <property type="molecule type" value="Genomic_DNA"/>
</dbReference>
<protein>
    <recommendedName>
        <fullName evidence="4">Kelch domain-containing protein 10</fullName>
    </recommendedName>
</protein>
<dbReference type="Proteomes" id="UP000027135">
    <property type="component" value="Unassembled WGS sequence"/>
</dbReference>
<dbReference type="AlphaFoldDB" id="A0A067REF1"/>
<dbReference type="FunCoup" id="A0A067REF1">
    <property type="interactions" value="859"/>
</dbReference>
<dbReference type="PANTHER" id="PTHR46428:SF1">
    <property type="entry name" value="KELCH DOMAIN-CONTAINING PROTEIN 10"/>
    <property type="match status" value="1"/>
</dbReference>
<proteinExistence type="inferred from homology"/>
<keyword evidence="1" id="KW-0880">Kelch repeat</keyword>
<evidence type="ECO:0000313" key="6">
    <source>
        <dbReference type="Proteomes" id="UP000027135"/>
    </source>
</evidence>
<gene>
    <name evidence="5" type="ORF">L798_03459</name>
</gene>
<evidence type="ECO:0000256" key="2">
    <source>
        <dbReference type="ARBA" id="ARBA00022737"/>
    </source>
</evidence>
<reference evidence="5 6" key="1">
    <citation type="journal article" date="2014" name="Nat. Commun.">
        <title>Molecular traces of alternative social organization in a termite genome.</title>
        <authorList>
            <person name="Terrapon N."/>
            <person name="Li C."/>
            <person name="Robertson H.M."/>
            <person name="Ji L."/>
            <person name="Meng X."/>
            <person name="Booth W."/>
            <person name="Chen Z."/>
            <person name="Childers C.P."/>
            <person name="Glastad K.M."/>
            <person name="Gokhale K."/>
            <person name="Gowin J."/>
            <person name="Gronenberg W."/>
            <person name="Hermansen R.A."/>
            <person name="Hu H."/>
            <person name="Hunt B.G."/>
            <person name="Huylmans A.K."/>
            <person name="Khalil S.M."/>
            <person name="Mitchell R.D."/>
            <person name="Munoz-Torres M.C."/>
            <person name="Mustard J.A."/>
            <person name="Pan H."/>
            <person name="Reese J.T."/>
            <person name="Scharf M.E."/>
            <person name="Sun F."/>
            <person name="Vogel H."/>
            <person name="Xiao J."/>
            <person name="Yang W."/>
            <person name="Yang Z."/>
            <person name="Yang Z."/>
            <person name="Zhou J."/>
            <person name="Zhu J."/>
            <person name="Brent C.S."/>
            <person name="Elsik C.G."/>
            <person name="Goodisman M.A."/>
            <person name="Liberles D.A."/>
            <person name="Roe R.M."/>
            <person name="Vargo E.L."/>
            <person name="Vilcinskas A."/>
            <person name="Wang J."/>
            <person name="Bornberg-Bauer E."/>
            <person name="Korb J."/>
            <person name="Zhang G."/>
            <person name="Liebig J."/>
        </authorList>
    </citation>
    <scope>NUCLEOTIDE SEQUENCE [LARGE SCALE GENOMIC DNA]</scope>
    <source>
        <tissue evidence="5">Whole organism</tissue>
    </source>
</reference>
<dbReference type="InterPro" id="IPR052125">
    <property type="entry name" value="KLHDC10"/>
</dbReference>
<evidence type="ECO:0000256" key="1">
    <source>
        <dbReference type="ARBA" id="ARBA00022441"/>
    </source>
</evidence>
<dbReference type="Pfam" id="PF24681">
    <property type="entry name" value="Kelch_KLHDC2_KLHL20_DRC7"/>
    <property type="match status" value="1"/>
</dbReference>
<evidence type="ECO:0000313" key="5">
    <source>
        <dbReference type="EMBL" id="KDR21423.1"/>
    </source>
</evidence>
<comment type="similarity">
    <text evidence="3">Belongs to the KLHDC10 family.</text>
</comment>
<dbReference type="OMA" id="IHKHYLY"/>
<dbReference type="Gene3D" id="2.120.10.80">
    <property type="entry name" value="Kelch-type beta propeller"/>
    <property type="match status" value="2"/>
</dbReference>
<name>A0A067REF1_ZOONE</name>
<dbReference type="InParanoid" id="A0A067REF1"/>
<accession>A0A067REF1</accession>
<dbReference type="InterPro" id="IPR006652">
    <property type="entry name" value="Kelch_1"/>
</dbReference>
<keyword evidence="2" id="KW-0677">Repeat</keyword>
<keyword evidence="6" id="KW-1185">Reference proteome</keyword>
<dbReference type="eggNOG" id="KOG0379">
    <property type="taxonomic scope" value="Eukaryota"/>
</dbReference>
<organism evidence="5 6">
    <name type="scientific">Zootermopsis nevadensis</name>
    <name type="common">Dampwood termite</name>
    <dbReference type="NCBI Taxonomy" id="136037"/>
    <lineage>
        <taxon>Eukaryota</taxon>
        <taxon>Metazoa</taxon>
        <taxon>Ecdysozoa</taxon>
        <taxon>Arthropoda</taxon>
        <taxon>Hexapoda</taxon>
        <taxon>Insecta</taxon>
        <taxon>Pterygota</taxon>
        <taxon>Neoptera</taxon>
        <taxon>Polyneoptera</taxon>
        <taxon>Dictyoptera</taxon>
        <taxon>Blattodea</taxon>
        <taxon>Blattoidea</taxon>
        <taxon>Termitoidae</taxon>
        <taxon>Termopsidae</taxon>
        <taxon>Zootermopsis</taxon>
    </lineage>
</organism>
<dbReference type="SUPFAM" id="SSF117281">
    <property type="entry name" value="Kelch motif"/>
    <property type="match status" value="1"/>
</dbReference>
<dbReference type="OrthoDB" id="7676067at2759"/>
<evidence type="ECO:0000256" key="4">
    <source>
        <dbReference type="ARBA" id="ARBA00041041"/>
    </source>
</evidence>